<dbReference type="EMBL" id="BAAABW010000013">
    <property type="protein sequence ID" value="GAA0346694.1"/>
    <property type="molecule type" value="Genomic_DNA"/>
</dbReference>
<evidence type="ECO:0000313" key="2">
    <source>
        <dbReference type="EMBL" id="GAA0346694.1"/>
    </source>
</evidence>
<feature type="domain" description="HTH cro/C1-type" evidence="1">
    <location>
        <begin position="34"/>
        <end position="81"/>
    </location>
</feature>
<dbReference type="SUPFAM" id="SSF47413">
    <property type="entry name" value="lambda repressor-like DNA-binding domains"/>
    <property type="match status" value="1"/>
</dbReference>
<dbReference type="Pfam" id="PF13560">
    <property type="entry name" value="HTH_31"/>
    <property type="match status" value="1"/>
</dbReference>
<dbReference type="CDD" id="cd00093">
    <property type="entry name" value="HTH_XRE"/>
    <property type="match status" value="1"/>
</dbReference>
<keyword evidence="3" id="KW-1185">Reference proteome</keyword>
<dbReference type="PANTHER" id="PTHR35010">
    <property type="entry name" value="BLL4672 PROTEIN-RELATED"/>
    <property type="match status" value="1"/>
</dbReference>
<dbReference type="PROSITE" id="PS50943">
    <property type="entry name" value="HTH_CROC1"/>
    <property type="match status" value="1"/>
</dbReference>
<name>A0ABN0WTY7_9ACTN</name>
<evidence type="ECO:0000313" key="3">
    <source>
        <dbReference type="Proteomes" id="UP001500063"/>
    </source>
</evidence>
<dbReference type="Pfam" id="PF17765">
    <property type="entry name" value="MLTR_LBD"/>
    <property type="match status" value="1"/>
</dbReference>
<dbReference type="Gene3D" id="1.10.260.40">
    <property type="entry name" value="lambda repressor-like DNA-binding domains"/>
    <property type="match status" value="1"/>
</dbReference>
<dbReference type="Gene3D" id="3.30.450.180">
    <property type="match status" value="1"/>
</dbReference>
<dbReference type="Proteomes" id="UP001500063">
    <property type="component" value="Unassembled WGS sequence"/>
</dbReference>
<dbReference type="PANTHER" id="PTHR35010:SF2">
    <property type="entry name" value="BLL4672 PROTEIN"/>
    <property type="match status" value="1"/>
</dbReference>
<proteinExistence type="predicted"/>
<protein>
    <submittedName>
        <fullName evidence="2">Helix-turn-helix transcriptional regulator</fullName>
    </submittedName>
</protein>
<dbReference type="SMART" id="SM00530">
    <property type="entry name" value="HTH_XRE"/>
    <property type="match status" value="1"/>
</dbReference>
<organism evidence="2 3">
    <name type="scientific">Streptomyces blastmyceticus</name>
    <dbReference type="NCBI Taxonomy" id="68180"/>
    <lineage>
        <taxon>Bacteria</taxon>
        <taxon>Bacillati</taxon>
        <taxon>Actinomycetota</taxon>
        <taxon>Actinomycetes</taxon>
        <taxon>Kitasatosporales</taxon>
        <taxon>Streptomycetaceae</taxon>
        <taxon>Streptomyces</taxon>
    </lineage>
</organism>
<accession>A0ABN0WTY7</accession>
<dbReference type="InterPro" id="IPR001387">
    <property type="entry name" value="Cro/C1-type_HTH"/>
</dbReference>
<reference evidence="2 3" key="1">
    <citation type="journal article" date="2019" name="Int. J. Syst. Evol. Microbiol.">
        <title>The Global Catalogue of Microorganisms (GCM) 10K type strain sequencing project: providing services to taxonomists for standard genome sequencing and annotation.</title>
        <authorList>
            <consortium name="The Broad Institute Genomics Platform"/>
            <consortium name="The Broad Institute Genome Sequencing Center for Infectious Disease"/>
            <person name="Wu L."/>
            <person name="Ma J."/>
        </authorList>
    </citation>
    <scope>NUCLEOTIDE SEQUENCE [LARGE SCALE GENOMIC DNA]</scope>
    <source>
        <strain evidence="2 3">JCM 4565</strain>
    </source>
</reference>
<sequence length="277" mass="30498">MAEELGEFLRARRAALAPEDSGVPTYGMPRRVPGLRRDEVARLAGISVNYYTRLEQGESHQVSDSVLQALGTALHLTVDERAHLLRLARPAQARQTRHPYGPEHLRPSVLALVESTIDQAAIVVGRYFDLLGANRLGYALYGLTPGRPTNLAKLMFLDPAMADLMPNWHTEAVHTAAYLRMATGDMPDDPMLADLVGELSIKSPEFARIWATQPVAECGHSTRHYHHPLVGPLELHEESLRVSDDPGQRIIFQGAAPGTDSADRLRMLDTISSSFPS</sequence>
<dbReference type="InterPro" id="IPR010982">
    <property type="entry name" value="Lambda_DNA-bd_dom_sf"/>
</dbReference>
<dbReference type="InterPro" id="IPR041413">
    <property type="entry name" value="MLTR_LBD"/>
</dbReference>
<evidence type="ECO:0000259" key="1">
    <source>
        <dbReference type="PROSITE" id="PS50943"/>
    </source>
</evidence>
<comment type="caution">
    <text evidence="2">The sequence shown here is derived from an EMBL/GenBank/DDBJ whole genome shotgun (WGS) entry which is preliminary data.</text>
</comment>
<dbReference type="RefSeq" id="WP_344117749.1">
    <property type="nucleotide sequence ID" value="NZ_BAAABW010000013.1"/>
</dbReference>
<gene>
    <name evidence="2" type="ORF">GCM10010319_24010</name>
</gene>